<dbReference type="GO" id="GO:0071006">
    <property type="term" value="C:U2-type catalytic step 1 spliceosome"/>
    <property type="evidence" value="ECO:0007669"/>
    <property type="project" value="UniProtKB-UniRule"/>
</dbReference>
<gene>
    <name evidence="11" type="ORF">Dda_4124</name>
</gene>
<proteinExistence type="inferred from homology"/>
<evidence type="ECO:0000256" key="2">
    <source>
        <dbReference type="ARBA" id="ARBA00022664"/>
    </source>
</evidence>
<feature type="coiled-coil region" evidence="9">
    <location>
        <begin position="120"/>
        <end position="147"/>
    </location>
</feature>
<protein>
    <recommendedName>
        <fullName evidence="8">Splicing factor YJU2</fullName>
    </recommendedName>
</protein>
<feature type="binding site" evidence="8">
    <location>
        <position position="49"/>
    </location>
    <ligand>
        <name>Zn(2+)</name>
        <dbReference type="ChEBI" id="CHEBI:29105"/>
    </ligand>
</feature>
<feature type="region of interest" description="Disordered" evidence="10">
    <location>
        <begin position="193"/>
        <end position="247"/>
    </location>
</feature>
<evidence type="ECO:0000256" key="1">
    <source>
        <dbReference type="ARBA" id="ARBA00004123"/>
    </source>
</evidence>
<evidence type="ECO:0000256" key="10">
    <source>
        <dbReference type="SAM" id="MobiDB-lite"/>
    </source>
</evidence>
<keyword evidence="2" id="KW-0507">mRNA processing</keyword>
<evidence type="ECO:0000256" key="6">
    <source>
        <dbReference type="ARBA" id="ARBA00023187"/>
    </source>
</evidence>
<keyword evidence="5 8" id="KW-0862">Zinc</keyword>
<dbReference type="GO" id="GO:0000349">
    <property type="term" value="P:generation of catalytic spliceosome for first transesterification step"/>
    <property type="evidence" value="ECO:0007669"/>
    <property type="project" value="UniProtKB-UniRule"/>
</dbReference>
<feature type="binding site" evidence="8">
    <location>
        <position position="85"/>
    </location>
    <ligand>
        <name>Zn(2+)</name>
        <dbReference type="ChEBI" id="CHEBI:29105"/>
    </ligand>
</feature>
<keyword evidence="4 8" id="KW-0747">Spliceosome</keyword>
<evidence type="ECO:0000313" key="12">
    <source>
        <dbReference type="Proteomes" id="UP001221413"/>
    </source>
</evidence>
<dbReference type="PANTHER" id="PTHR12111">
    <property type="entry name" value="SPLICING FACTOR YJU2"/>
    <property type="match status" value="1"/>
</dbReference>
<reference evidence="11" key="1">
    <citation type="submission" date="2023-01" db="EMBL/GenBank/DDBJ databases">
        <title>The chitinases involved in constricting ring structure development in the nematode-trapping fungus Drechslerella dactyloides.</title>
        <authorList>
            <person name="Wang R."/>
            <person name="Zhang L."/>
            <person name="Tang P."/>
            <person name="Li S."/>
            <person name="Liang L."/>
        </authorList>
    </citation>
    <scope>NUCLEOTIDE SEQUENCE</scope>
    <source>
        <strain evidence="11">YMF1.00031</strain>
    </source>
</reference>
<sequence>MSERKVLTKWYPPDFDPSKIKRSKAPKSSGPKSQTVRLMAPFSMRCTSCGEYIYKGRKFNARKEHTDEKYYTISIYRFYIRCTRCSSEIVFKTDPKNMDYECEKGAVRNFEPWRDKKAIDETEEQRLNRLEEEIVEEEEENAMARLETKTLDSKREMAIADALDEIRTRNARVERADGGAVLDALMTIQEAKDEEEERLAREDEEAARRAFQTSDGEHVRRLVDDDETKDTESASSSSKPANGIITFAEEKDSVAVATAEIPSFKRQTKKKKDLAGALGIKKKPKIGLV</sequence>
<evidence type="ECO:0000256" key="7">
    <source>
        <dbReference type="ARBA" id="ARBA00023242"/>
    </source>
</evidence>
<keyword evidence="6" id="KW-0508">mRNA splicing</keyword>
<dbReference type="EMBL" id="JAQGDS010000004">
    <property type="protein sequence ID" value="KAJ6261454.1"/>
    <property type="molecule type" value="Genomic_DNA"/>
</dbReference>
<dbReference type="AlphaFoldDB" id="A0AAD6J0P0"/>
<dbReference type="PANTHER" id="PTHR12111:SF1">
    <property type="entry name" value="SPLICING FACTOR YJU2"/>
    <property type="match status" value="1"/>
</dbReference>
<comment type="similarity">
    <text evidence="8">Belongs to the CWC16 family. YJU2 subfamily.</text>
</comment>
<feature type="region of interest" description="Disordered" evidence="10">
    <location>
        <begin position="1"/>
        <end position="34"/>
    </location>
</feature>
<keyword evidence="12" id="KW-1185">Reference proteome</keyword>
<keyword evidence="7 8" id="KW-0539">Nucleus</keyword>
<comment type="function">
    <text evidence="8">Part of the spliceosome which catalyzes two sequential transesterification reactions, first the excision of the non-coding intron from pre-mRNA and then the ligation of the coding exons to form the mature mRNA. Plays a role in stabilizing the structure of the spliceosome catalytic core and docking of the branch helix into the active site, producing 5'-exon and lariat intron-3'-intermediates.</text>
</comment>
<dbReference type="Pfam" id="PF04502">
    <property type="entry name" value="Saf4_Yju2"/>
    <property type="match status" value="1"/>
</dbReference>
<keyword evidence="9" id="KW-0175">Coiled coil</keyword>
<keyword evidence="3 8" id="KW-0479">Metal-binding</keyword>
<dbReference type="HAMAP" id="MF_03226">
    <property type="entry name" value="YJU2"/>
    <property type="match status" value="1"/>
</dbReference>
<dbReference type="GO" id="GO:0046872">
    <property type="term" value="F:metal ion binding"/>
    <property type="evidence" value="ECO:0007669"/>
    <property type="project" value="UniProtKB-KW"/>
</dbReference>
<dbReference type="InterPro" id="IPR007590">
    <property type="entry name" value="Saf4/Yju2"/>
</dbReference>
<evidence type="ECO:0000256" key="5">
    <source>
        <dbReference type="ARBA" id="ARBA00022833"/>
    </source>
</evidence>
<dbReference type="Proteomes" id="UP001221413">
    <property type="component" value="Unassembled WGS sequence"/>
</dbReference>
<dbReference type="InterPro" id="IPR043701">
    <property type="entry name" value="Yju2"/>
</dbReference>
<organism evidence="11 12">
    <name type="scientific">Drechslerella dactyloides</name>
    <name type="common">Nematode-trapping fungus</name>
    <name type="synonym">Arthrobotrys dactyloides</name>
    <dbReference type="NCBI Taxonomy" id="74499"/>
    <lineage>
        <taxon>Eukaryota</taxon>
        <taxon>Fungi</taxon>
        <taxon>Dikarya</taxon>
        <taxon>Ascomycota</taxon>
        <taxon>Pezizomycotina</taxon>
        <taxon>Orbiliomycetes</taxon>
        <taxon>Orbiliales</taxon>
        <taxon>Orbiliaceae</taxon>
        <taxon>Drechslerella</taxon>
    </lineage>
</organism>
<evidence type="ECO:0000256" key="9">
    <source>
        <dbReference type="SAM" id="Coils"/>
    </source>
</evidence>
<accession>A0AAD6J0P0</accession>
<evidence type="ECO:0000256" key="8">
    <source>
        <dbReference type="HAMAP-Rule" id="MF_03226"/>
    </source>
</evidence>
<evidence type="ECO:0000256" key="3">
    <source>
        <dbReference type="ARBA" id="ARBA00022723"/>
    </source>
</evidence>
<evidence type="ECO:0000313" key="11">
    <source>
        <dbReference type="EMBL" id="KAJ6261454.1"/>
    </source>
</evidence>
<evidence type="ECO:0000256" key="4">
    <source>
        <dbReference type="ARBA" id="ARBA00022728"/>
    </source>
</evidence>
<feature type="binding site" evidence="8">
    <location>
        <position position="82"/>
    </location>
    <ligand>
        <name>Zn(2+)</name>
        <dbReference type="ChEBI" id="CHEBI:29105"/>
    </ligand>
</feature>
<name>A0AAD6J0P0_DREDA</name>
<comment type="subunit">
    <text evidence="8">Component of the spliceosome. Present in the activated B complex, the catalytically activated B* complex which catalyzes the branching, the catalytic step 1 C complex catalyzing the exon ligation, and the postcatalytic P complex containing the ligated exons (mRNA) and the excised lariat intron.</text>
</comment>
<feature type="compositionally biased region" description="Acidic residues" evidence="10">
    <location>
        <begin position="193"/>
        <end position="205"/>
    </location>
</feature>
<feature type="binding site" evidence="8">
    <location>
        <position position="46"/>
    </location>
    <ligand>
        <name>Zn(2+)</name>
        <dbReference type="ChEBI" id="CHEBI:29105"/>
    </ligand>
</feature>
<comment type="subcellular location">
    <subcellularLocation>
        <location evidence="1 8">Nucleus</location>
    </subcellularLocation>
</comment>
<comment type="caution">
    <text evidence="11">The sequence shown here is derived from an EMBL/GenBank/DDBJ whole genome shotgun (WGS) entry which is preliminary data.</text>
</comment>